<proteinExistence type="predicted"/>
<gene>
    <name evidence="2" type="ORF">K444DRAFT_630527</name>
</gene>
<dbReference type="Proteomes" id="UP000235371">
    <property type="component" value="Unassembled WGS sequence"/>
</dbReference>
<reference evidence="2 3" key="1">
    <citation type="submission" date="2016-04" db="EMBL/GenBank/DDBJ databases">
        <title>A degradative enzymes factory behind the ericoid mycorrhizal symbiosis.</title>
        <authorList>
            <consortium name="DOE Joint Genome Institute"/>
            <person name="Martino E."/>
            <person name="Morin E."/>
            <person name="Grelet G."/>
            <person name="Kuo A."/>
            <person name="Kohler A."/>
            <person name="Daghino S."/>
            <person name="Barry K."/>
            <person name="Choi C."/>
            <person name="Cichocki N."/>
            <person name="Clum A."/>
            <person name="Copeland A."/>
            <person name="Hainaut M."/>
            <person name="Haridas S."/>
            <person name="Labutti K."/>
            <person name="Lindquist E."/>
            <person name="Lipzen A."/>
            <person name="Khouja H.-R."/>
            <person name="Murat C."/>
            <person name="Ohm R."/>
            <person name="Olson A."/>
            <person name="Spatafora J."/>
            <person name="Veneault-Fourrey C."/>
            <person name="Henrissat B."/>
            <person name="Grigoriev I."/>
            <person name="Martin F."/>
            <person name="Perotto S."/>
        </authorList>
    </citation>
    <scope>NUCLEOTIDE SEQUENCE [LARGE SCALE GENOMIC DNA]</scope>
    <source>
        <strain evidence="2 3">E</strain>
    </source>
</reference>
<protein>
    <recommendedName>
        <fullName evidence="4">BTB domain-containing protein</fullName>
    </recommendedName>
</protein>
<dbReference type="GeneID" id="36591302"/>
<organism evidence="2 3">
    <name type="scientific">Hyaloscypha bicolor E</name>
    <dbReference type="NCBI Taxonomy" id="1095630"/>
    <lineage>
        <taxon>Eukaryota</taxon>
        <taxon>Fungi</taxon>
        <taxon>Dikarya</taxon>
        <taxon>Ascomycota</taxon>
        <taxon>Pezizomycotina</taxon>
        <taxon>Leotiomycetes</taxon>
        <taxon>Helotiales</taxon>
        <taxon>Hyaloscyphaceae</taxon>
        <taxon>Hyaloscypha</taxon>
        <taxon>Hyaloscypha bicolor</taxon>
    </lineage>
</organism>
<dbReference type="OrthoDB" id="194443at2759"/>
<evidence type="ECO:0008006" key="4">
    <source>
        <dbReference type="Google" id="ProtNLM"/>
    </source>
</evidence>
<sequence length="213" mass="24739">MEDVKEFERKESEFKDAFSQTIDHVLSKAEDDALAISFPSPSQTERPTFLKPLSGFVRIPLGPHTFDVYRDFLQYRCPILLRFCMQAASTPECLTDVDPEVFGLFVQWLYTQSLLNKYGQPAYQHRLIGLWVKSLRFVYENTETGDALRRYLVDVCLPRMHTFSLEIREDFFPNEFEKEVTGAELAKLERDVGEDEGEGTGEDGRDMRKYHVC</sequence>
<accession>A0A2J6T766</accession>
<feature type="compositionally biased region" description="Basic and acidic residues" evidence="1">
    <location>
        <begin position="202"/>
        <end position="213"/>
    </location>
</feature>
<feature type="compositionally biased region" description="Acidic residues" evidence="1">
    <location>
        <begin position="192"/>
        <end position="201"/>
    </location>
</feature>
<feature type="region of interest" description="Disordered" evidence="1">
    <location>
        <begin position="189"/>
        <end position="213"/>
    </location>
</feature>
<keyword evidence="3" id="KW-1185">Reference proteome</keyword>
<evidence type="ECO:0000313" key="2">
    <source>
        <dbReference type="EMBL" id="PMD58860.1"/>
    </source>
</evidence>
<dbReference type="AlphaFoldDB" id="A0A2J6T766"/>
<name>A0A2J6T766_9HELO</name>
<evidence type="ECO:0000313" key="3">
    <source>
        <dbReference type="Proteomes" id="UP000235371"/>
    </source>
</evidence>
<evidence type="ECO:0000256" key="1">
    <source>
        <dbReference type="SAM" id="MobiDB-lite"/>
    </source>
</evidence>
<dbReference type="RefSeq" id="XP_024735764.1">
    <property type="nucleotide sequence ID" value="XM_024883225.1"/>
</dbReference>
<dbReference type="InParanoid" id="A0A2J6T766"/>
<dbReference type="EMBL" id="KZ613817">
    <property type="protein sequence ID" value="PMD58860.1"/>
    <property type="molecule type" value="Genomic_DNA"/>
</dbReference>